<dbReference type="GO" id="GO:0003676">
    <property type="term" value="F:nucleic acid binding"/>
    <property type="evidence" value="ECO:0007669"/>
    <property type="project" value="InterPro"/>
</dbReference>
<organism evidence="1 2">
    <name type="scientific">Owenia fusiformis</name>
    <name type="common">Polychaete worm</name>
    <dbReference type="NCBI Taxonomy" id="6347"/>
    <lineage>
        <taxon>Eukaryota</taxon>
        <taxon>Metazoa</taxon>
        <taxon>Spiralia</taxon>
        <taxon>Lophotrochozoa</taxon>
        <taxon>Annelida</taxon>
        <taxon>Polychaeta</taxon>
        <taxon>Sedentaria</taxon>
        <taxon>Canalipalpata</taxon>
        <taxon>Sabellida</taxon>
        <taxon>Oweniida</taxon>
        <taxon>Oweniidae</taxon>
        <taxon>Owenia</taxon>
    </lineage>
</organism>
<name>A0A8J1UZF7_OWEFU</name>
<evidence type="ECO:0000313" key="1">
    <source>
        <dbReference type="EMBL" id="CAH1797370.1"/>
    </source>
</evidence>
<reference evidence="1" key="1">
    <citation type="submission" date="2022-03" db="EMBL/GenBank/DDBJ databases">
        <authorList>
            <person name="Martin C."/>
        </authorList>
    </citation>
    <scope>NUCLEOTIDE SEQUENCE</scope>
</reference>
<keyword evidence="2" id="KW-1185">Reference proteome</keyword>
<dbReference type="EMBL" id="CAIIXF020000010">
    <property type="protein sequence ID" value="CAH1797370.1"/>
    <property type="molecule type" value="Genomic_DNA"/>
</dbReference>
<evidence type="ECO:0000313" key="2">
    <source>
        <dbReference type="Proteomes" id="UP000749559"/>
    </source>
</evidence>
<dbReference type="Proteomes" id="UP000749559">
    <property type="component" value="Unassembled WGS sequence"/>
</dbReference>
<dbReference type="GO" id="GO:0008270">
    <property type="term" value="F:zinc ion binding"/>
    <property type="evidence" value="ECO:0007669"/>
    <property type="project" value="InterPro"/>
</dbReference>
<dbReference type="AlphaFoldDB" id="A0A8J1UZF7"/>
<gene>
    <name evidence="1" type="ORF">OFUS_LOCUS21661</name>
</gene>
<protein>
    <submittedName>
        <fullName evidence="1">Uncharacterized protein</fullName>
    </submittedName>
</protein>
<sequence>MQNRKRQGRQSDESFLSLALEIQSLVHEAFPSVSPSEKERLSVDYFIDSLKPDASLNWSVKEKSPATLYDAICQGTLYEDHWYKERHRDAKMCPLKTSLVKGCAEETTSAFGCATETDCAKETTITNNCIKKMTSVIDGSAKRTVIDTDCAKRMDDVSDCATHTKSIIDCARRSTIDNDCATETINANDCASMNSALHIIETATSTVINTLLNGECRDILAKCKAPSINKTTKTRSYRRKHHLCYKCGDVTHMYVNCPLKHTAIRDV</sequence>
<proteinExistence type="predicted"/>
<dbReference type="InterPro" id="IPR001878">
    <property type="entry name" value="Znf_CCHC"/>
</dbReference>
<accession>A0A8J1UZF7</accession>
<dbReference type="PROSITE" id="PS50158">
    <property type="entry name" value="ZF_CCHC"/>
    <property type="match status" value="1"/>
</dbReference>
<comment type="caution">
    <text evidence="1">The sequence shown here is derived from an EMBL/GenBank/DDBJ whole genome shotgun (WGS) entry which is preliminary data.</text>
</comment>